<reference evidence="9" key="2">
    <citation type="submission" date="2022-01" db="EMBL/GenBank/DDBJ databases">
        <authorList>
            <person name="Yamashiro T."/>
            <person name="Shiraishi A."/>
            <person name="Satake H."/>
            <person name="Nakayama K."/>
        </authorList>
    </citation>
    <scope>NUCLEOTIDE SEQUENCE</scope>
</reference>
<keyword evidence="6" id="KW-0695">RNA-directed DNA polymerase</keyword>
<name>A0ABQ4Z2S0_9ASTR</name>
<comment type="caution">
    <text evidence="9">The sequence shown here is derived from an EMBL/GenBank/DDBJ whole genome shotgun (WGS) entry which is preliminary data.</text>
</comment>
<dbReference type="Gene3D" id="3.30.70.270">
    <property type="match status" value="1"/>
</dbReference>
<keyword evidence="5" id="KW-0378">Hydrolase</keyword>
<evidence type="ECO:0000256" key="2">
    <source>
        <dbReference type="ARBA" id="ARBA00022695"/>
    </source>
</evidence>
<evidence type="ECO:0000256" key="7">
    <source>
        <dbReference type="SAM" id="MobiDB-lite"/>
    </source>
</evidence>
<feature type="region of interest" description="Disordered" evidence="7">
    <location>
        <begin position="705"/>
        <end position="733"/>
    </location>
</feature>
<organism evidence="9 10">
    <name type="scientific">Tanacetum coccineum</name>
    <dbReference type="NCBI Taxonomy" id="301880"/>
    <lineage>
        <taxon>Eukaryota</taxon>
        <taxon>Viridiplantae</taxon>
        <taxon>Streptophyta</taxon>
        <taxon>Embryophyta</taxon>
        <taxon>Tracheophyta</taxon>
        <taxon>Spermatophyta</taxon>
        <taxon>Magnoliopsida</taxon>
        <taxon>eudicotyledons</taxon>
        <taxon>Gunneridae</taxon>
        <taxon>Pentapetalae</taxon>
        <taxon>asterids</taxon>
        <taxon>campanulids</taxon>
        <taxon>Asterales</taxon>
        <taxon>Asteraceae</taxon>
        <taxon>Asteroideae</taxon>
        <taxon>Anthemideae</taxon>
        <taxon>Anthemidinae</taxon>
        <taxon>Tanacetum</taxon>
    </lineage>
</organism>
<reference evidence="9" key="1">
    <citation type="journal article" date="2022" name="Int. J. Mol. Sci.">
        <title>Draft Genome of Tanacetum Coccineum: Genomic Comparison of Closely Related Tanacetum-Family Plants.</title>
        <authorList>
            <person name="Yamashiro T."/>
            <person name="Shiraishi A."/>
            <person name="Nakayama K."/>
            <person name="Satake H."/>
        </authorList>
    </citation>
    <scope>NUCLEOTIDE SEQUENCE</scope>
</reference>
<feature type="region of interest" description="Disordered" evidence="7">
    <location>
        <begin position="898"/>
        <end position="918"/>
    </location>
</feature>
<evidence type="ECO:0000256" key="3">
    <source>
        <dbReference type="ARBA" id="ARBA00022722"/>
    </source>
</evidence>
<dbReference type="CDD" id="cd01647">
    <property type="entry name" value="RT_LTR"/>
    <property type="match status" value="1"/>
</dbReference>
<evidence type="ECO:0000256" key="4">
    <source>
        <dbReference type="ARBA" id="ARBA00022759"/>
    </source>
</evidence>
<dbReference type="Gene3D" id="3.10.20.370">
    <property type="match status" value="1"/>
</dbReference>
<dbReference type="InterPro" id="IPR012337">
    <property type="entry name" value="RNaseH-like_sf"/>
</dbReference>
<keyword evidence="1" id="KW-0808">Transferase</keyword>
<dbReference type="Pfam" id="PF00665">
    <property type="entry name" value="rve"/>
    <property type="match status" value="1"/>
</dbReference>
<evidence type="ECO:0000256" key="6">
    <source>
        <dbReference type="ARBA" id="ARBA00022918"/>
    </source>
</evidence>
<keyword evidence="2" id="KW-0548">Nucleotidyltransferase</keyword>
<dbReference type="InterPro" id="IPR000477">
    <property type="entry name" value="RT_dom"/>
</dbReference>
<evidence type="ECO:0000313" key="9">
    <source>
        <dbReference type="EMBL" id="GJS84051.1"/>
    </source>
</evidence>
<dbReference type="EMBL" id="BQNB010010946">
    <property type="protein sequence ID" value="GJS84051.1"/>
    <property type="molecule type" value="Genomic_DNA"/>
</dbReference>
<protein>
    <submittedName>
        <fullName evidence="9">Nucleotidyltransferase, ribonuclease H</fullName>
    </submittedName>
</protein>
<dbReference type="Pfam" id="PF00078">
    <property type="entry name" value="RVT_1"/>
    <property type="match status" value="1"/>
</dbReference>
<keyword evidence="4" id="KW-0255">Endonuclease</keyword>
<dbReference type="InterPro" id="IPR050951">
    <property type="entry name" value="Retrovirus_Pol_polyprotein"/>
</dbReference>
<dbReference type="PANTHER" id="PTHR37984">
    <property type="entry name" value="PROTEIN CBG26694"/>
    <property type="match status" value="1"/>
</dbReference>
<dbReference type="Gene3D" id="1.10.340.70">
    <property type="match status" value="1"/>
</dbReference>
<dbReference type="Pfam" id="PF17917">
    <property type="entry name" value="RT_RNaseH"/>
    <property type="match status" value="1"/>
</dbReference>
<dbReference type="PROSITE" id="PS50994">
    <property type="entry name" value="INTEGRASE"/>
    <property type="match status" value="1"/>
</dbReference>
<dbReference type="SUPFAM" id="SSF53098">
    <property type="entry name" value="Ribonuclease H-like"/>
    <property type="match status" value="1"/>
</dbReference>
<dbReference type="InterPro" id="IPR036397">
    <property type="entry name" value="RNaseH_sf"/>
</dbReference>
<dbReference type="InterPro" id="IPR043128">
    <property type="entry name" value="Rev_trsase/Diguanyl_cyclase"/>
</dbReference>
<accession>A0ABQ4Z2S0</accession>
<sequence>MPFELCNAPASFQRCMTAIFHDMVEDFMEGFMDDFLVFGNSFDHCLKNLDKMLARCEETNLVLNWEKYHFMVKEGIVLGHKILRKGIEVDKAKIDLIAKLPYQLKSKALGASWDTLVPIIISPDWNIPFELMCDASDFAVGAVLGQRIDGKFKPIYYASKTLNDAQAHYTTTEKELLAVVFSFDKFRPYLILSKTIVYTDHSALKYLFSKQDAKPRLIRLENPNIWVLTEKEIADEFPDEHLMVLKATSDKDEPWLCPDNIMRICVAGNEILEILSHCHSGPTRGHHSAATAGRKVYESGFFWPSIFRDAKDYVCDVFDLWGLDIMGPFPDSRGNKYILVAVDYVSKWVKAQALPTNDARVVVKFLKGLFAKFGVPKALISDRGIHFFNSQVEKALQNTLYNPKDWSKKLNDALRAFKTASKTPTGCTPFRLVYGKACHLLVEIEHKAYWALKQGNMDLTEAAKNRFMALNELMELRDEAYENTRIYKEKTKKGHDSRLRGDKNFKTGNKVLLFNSRFRLHPGKLRYKWSEPFIAKTIYPHGAVEITDKNNFSFKVSGQRLKKYYDGCSNTDGNELSLETSYSALCSGTAYLLSADHTTTLLDPFQFPTPTRRLTMEEMVNKFIEEGRREHEKMDAFIREFKTTNELLLKKRNNSLSELRFEVYRLTRAFEKAHVVNCEIKGVTTRGGKTKTKATLETNIIDKLSTPDQNKPVTPIEAPPDSEPKKTMEQDARPKVLEKHKGAIAWKMADIKGISPSFCTHKILMEESFKPVIQPQRRLNPKIAYGSAPFMSSQRKEECFHLARLRDGTLLSNSDRSRISRKDDVYVPIWNLCLPKDAVWIMQRSSNFPKMYDCNIYHEQGNMDLYGTAKNVAQKALNELMELRDEAYENTRIYKEKTKKGHDSRLRGDKNFKTGNKV</sequence>
<feature type="compositionally biased region" description="Basic and acidic residues" evidence="7">
    <location>
        <begin position="722"/>
        <end position="733"/>
    </location>
</feature>
<dbReference type="CDD" id="cd09274">
    <property type="entry name" value="RNase_HI_RT_Ty3"/>
    <property type="match status" value="1"/>
</dbReference>
<evidence type="ECO:0000256" key="1">
    <source>
        <dbReference type="ARBA" id="ARBA00022679"/>
    </source>
</evidence>
<dbReference type="InterPro" id="IPR041373">
    <property type="entry name" value="RT_RNaseH"/>
</dbReference>
<dbReference type="Proteomes" id="UP001151760">
    <property type="component" value="Unassembled WGS sequence"/>
</dbReference>
<dbReference type="InterPro" id="IPR043502">
    <property type="entry name" value="DNA/RNA_pol_sf"/>
</dbReference>
<feature type="domain" description="Integrase catalytic" evidence="8">
    <location>
        <begin position="308"/>
        <end position="397"/>
    </location>
</feature>
<gene>
    <name evidence="9" type="ORF">Tco_0750592</name>
</gene>
<keyword evidence="10" id="KW-1185">Reference proteome</keyword>
<dbReference type="SUPFAM" id="SSF56672">
    <property type="entry name" value="DNA/RNA polymerases"/>
    <property type="match status" value="1"/>
</dbReference>
<dbReference type="PANTHER" id="PTHR37984:SF5">
    <property type="entry name" value="PROTEIN NYNRIN-LIKE"/>
    <property type="match status" value="1"/>
</dbReference>
<keyword evidence="3" id="KW-0540">Nuclease</keyword>
<evidence type="ECO:0000313" key="10">
    <source>
        <dbReference type="Proteomes" id="UP001151760"/>
    </source>
</evidence>
<proteinExistence type="predicted"/>
<evidence type="ECO:0000259" key="8">
    <source>
        <dbReference type="PROSITE" id="PS50994"/>
    </source>
</evidence>
<dbReference type="Gene3D" id="3.30.420.10">
    <property type="entry name" value="Ribonuclease H-like superfamily/Ribonuclease H"/>
    <property type="match status" value="1"/>
</dbReference>
<evidence type="ECO:0000256" key="5">
    <source>
        <dbReference type="ARBA" id="ARBA00022801"/>
    </source>
</evidence>
<feature type="compositionally biased region" description="Basic and acidic residues" evidence="7">
    <location>
        <begin position="898"/>
        <end position="912"/>
    </location>
</feature>
<dbReference type="InterPro" id="IPR001584">
    <property type="entry name" value="Integrase_cat-core"/>
</dbReference>